<evidence type="ECO:0000313" key="1">
    <source>
        <dbReference type="EMBL" id="CCI41163.1"/>
    </source>
</evidence>
<reference evidence="1 2" key="1">
    <citation type="submission" date="2012-05" db="EMBL/GenBank/DDBJ databases">
        <title>Recombination and specialization in a pathogen metapopulation.</title>
        <authorList>
            <person name="Gardiner A."/>
            <person name="Kemen E."/>
            <person name="Schultz-Larsen T."/>
            <person name="MacLean D."/>
            <person name="Van Oosterhout C."/>
            <person name="Jones J.D.G."/>
        </authorList>
    </citation>
    <scope>NUCLEOTIDE SEQUENCE [LARGE SCALE GENOMIC DNA]</scope>
    <source>
        <strain evidence="1 2">Ac Nc2</strain>
    </source>
</reference>
<organism evidence="1 2">
    <name type="scientific">Albugo candida</name>
    <dbReference type="NCBI Taxonomy" id="65357"/>
    <lineage>
        <taxon>Eukaryota</taxon>
        <taxon>Sar</taxon>
        <taxon>Stramenopiles</taxon>
        <taxon>Oomycota</taxon>
        <taxon>Peronosporomycetes</taxon>
        <taxon>Albuginales</taxon>
        <taxon>Albuginaceae</taxon>
        <taxon>Albugo</taxon>
    </lineage>
</organism>
<proteinExistence type="predicted"/>
<accession>A0A024G2S7</accession>
<dbReference type="STRING" id="65357.A0A024G2S7"/>
<dbReference type="Proteomes" id="UP000053237">
    <property type="component" value="Unassembled WGS sequence"/>
</dbReference>
<dbReference type="InterPro" id="IPR028994">
    <property type="entry name" value="Integrin_alpha_N"/>
</dbReference>
<dbReference type="EMBL" id="CAIX01000015">
    <property type="protein sequence ID" value="CCI41163.1"/>
    <property type="molecule type" value="Genomic_DNA"/>
</dbReference>
<evidence type="ECO:0000313" key="2">
    <source>
        <dbReference type="Proteomes" id="UP000053237"/>
    </source>
</evidence>
<dbReference type="SUPFAM" id="SSF69318">
    <property type="entry name" value="Integrin alpha N-terminal domain"/>
    <property type="match status" value="1"/>
</dbReference>
<keyword evidence="2" id="KW-1185">Reference proteome</keyword>
<protein>
    <submittedName>
        <fullName evidence="1">Uncharacterized protein</fullName>
    </submittedName>
</protein>
<gene>
    <name evidence="1" type="ORF">BN9_019470</name>
</gene>
<sequence length="407" mass="45438">MYTLNRIPFEVESGNAFEVIDAVTVCTVTTDYAAIACIEFPSEQILLQIRSLSLTNHDEDMPPESIGSIQSVQVNRFQLDTAPSRMVEIKASTLDQVFTGILVFTTDDMMAFGSITPQGEHENEFVRLTNDQLYAFLPEIKSLRHPVVTTEFQYVPEDGYALCAFGCADGAIFIMRYQLVGERELRSLNITHYANVRGPLTCVRLWRQPQRKQWNLLVTSNAGYVLNLKDIENDPTGSHILPDRGLSRSILTAMVMDVTRERWAFFVGTDDYGLVRYGHEIYMKIADSGEHVTFSGIVIEPTLQLCGVDTARSGEDVFVDPQGFSINDTCGSVYSLARSDLNGDGVDEIVIACSAAIYIFEMNKDGDYFGAESTQSTEVHNNKHFPVETILCALSSDISELFEKDTM</sequence>
<comment type="caution">
    <text evidence="1">The sequence shown here is derived from an EMBL/GenBank/DDBJ whole genome shotgun (WGS) entry which is preliminary data.</text>
</comment>
<dbReference type="OrthoDB" id="167543at2759"/>
<dbReference type="InParanoid" id="A0A024G2S7"/>
<dbReference type="AlphaFoldDB" id="A0A024G2S7"/>
<name>A0A024G2S7_9STRA</name>